<dbReference type="HOGENOM" id="CLU_2210028_0_0_1"/>
<dbReference type="OrthoDB" id="295274at2759"/>
<dbReference type="GeneID" id="25285052"/>
<evidence type="ECO:0000256" key="1">
    <source>
        <dbReference type="SAM" id="Coils"/>
    </source>
</evidence>
<comment type="caution">
    <text evidence="3">The sequence shown here is derived from an EMBL/GenBank/DDBJ whole genome shotgun (WGS) entry which is preliminary data.</text>
</comment>
<protein>
    <recommendedName>
        <fullName evidence="5">BZIP domain-containing protein</fullName>
    </recommendedName>
</protein>
<dbReference type="SUPFAM" id="SSF57959">
    <property type="entry name" value="Leucine zipper domain"/>
    <property type="match status" value="1"/>
</dbReference>
<evidence type="ECO:0000313" key="4">
    <source>
        <dbReference type="Proteomes" id="UP000027920"/>
    </source>
</evidence>
<evidence type="ECO:0000313" key="3">
    <source>
        <dbReference type="EMBL" id="KEF53746.1"/>
    </source>
</evidence>
<dbReference type="Gene3D" id="1.20.5.170">
    <property type="match status" value="1"/>
</dbReference>
<dbReference type="CDD" id="cd14687">
    <property type="entry name" value="bZIP_ATF2"/>
    <property type="match status" value="1"/>
</dbReference>
<organism evidence="3 4">
    <name type="scientific">Exophiala aquamarina CBS 119918</name>
    <dbReference type="NCBI Taxonomy" id="1182545"/>
    <lineage>
        <taxon>Eukaryota</taxon>
        <taxon>Fungi</taxon>
        <taxon>Dikarya</taxon>
        <taxon>Ascomycota</taxon>
        <taxon>Pezizomycotina</taxon>
        <taxon>Eurotiomycetes</taxon>
        <taxon>Chaetothyriomycetidae</taxon>
        <taxon>Chaetothyriales</taxon>
        <taxon>Herpotrichiellaceae</taxon>
        <taxon>Exophiala</taxon>
    </lineage>
</organism>
<proteinExistence type="predicted"/>
<keyword evidence="4" id="KW-1185">Reference proteome</keyword>
<evidence type="ECO:0008006" key="5">
    <source>
        <dbReference type="Google" id="ProtNLM"/>
    </source>
</evidence>
<name>A0A072P1P5_9EURO</name>
<keyword evidence="1" id="KW-0175">Coiled coil</keyword>
<dbReference type="InterPro" id="IPR046347">
    <property type="entry name" value="bZIP_sf"/>
</dbReference>
<evidence type="ECO:0000256" key="2">
    <source>
        <dbReference type="SAM" id="MobiDB-lite"/>
    </source>
</evidence>
<feature type="compositionally biased region" description="Basic and acidic residues" evidence="2">
    <location>
        <begin position="25"/>
        <end position="38"/>
    </location>
</feature>
<dbReference type="GO" id="GO:0003700">
    <property type="term" value="F:DNA-binding transcription factor activity"/>
    <property type="evidence" value="ECO:0007669"/>
    <property type="project" value="InterPro"/>
</dbReference>
<accession>A0A072P1P5</accession>
<dbReference type="VEuPathDB" id="FungiDB:A1O9_10147"/>
<dbReference type="EMBL" id="AMGV01000012">
    <property type="protein sequence ID" value="KEF53746.1"/>
    <property type="molecule type" value="Genomic_DNA"/>
</dbReference>
<dbReference type="Proteomes" id="UP000027920">
    <property type="component" value="Unassembled WGS sequence"/>
</dbReference>
<dbReference type="RefSeq" id="XP_013256336.1">
    <property type="nucleotide sequence ID" value="XM_013400882.1"/>
</dbReference>
<dbReference type="AlphaFoldDB" id="A0A072P1P5"/>
<reference evidence="3 4" key="1">
    <citation type="submission" date="2013-03" db="EMBL/GenBank/DDBJ databases">
        <title>The Genome Sequence of Exophiala aquamarina CBS 119918.</title>
        <authorList>
            <consortium name="The Broad Institute Genomics Platform"/>
            <person name="Cuomo C."/>
            <person name="de Hoog S."/>
            <person name="Gorbushina A."/>
            <person name="Walker B."/>
            <person name="Young S.K."/>
            <person name="Zeng Q."/>
            <person name="Gargeya S."/>
            <person name="Fitzgerald M."/>
            <person name="Haas B."/>
            <person name="Abouelleil A."/>
            <person name="Allen A.W."/>
            <person name="Alvarado L."/>
            <person name="Arachchi H.M."/>
            <person name="Berlin A.M."/>
            <person name="Chapman S.B."/>
            <person name="Gainer-Dewar J."/>
            <person name="Goldberg J."/>
            <person name="Griggs A."/>
            <person name="Gujja S."/>
            <person name="Hansen M."/>
            <person name="Howarth C."/>
            <person name="Imamovic A."/>
            <person name="Ireland A."/>
            <person name="Larimer J."/>
            <person name="McCowan C."/>
            <person name="Murphy C."/>
            <person name="Pearson M."/>
            <person name="Poon T.W."/>
            <person name="Priest M."/>
            <person name="Roberts A."/>
            <person name="Saif S."/>
            <person name="Shea T."/>
            <person name="Sisk P."/>
            <person name="Sykes S."/>
            <person name="Wortman J."/>
            <person name="Nusbaum C."/>
            <person name="Birren B."/>
        </authorList>
    </citation>
    <scope>NUCLEOTIDE SEQUENCE [LARGE SCALE GENOMIC DNA]</scope>
    <source>
        <strain evidence="3 4">CBS 119918</strain>
    </source>
</reference>
<feature type="region of interest" description="Disordered" evidence="2">
    <location>
        <begin position="1"/>
        <end position="39"/>
    </location>
</feature>
<gene>
    <name evidence="3" type="ORF">A1O9_10147</name>
</gene>
<dbReference type="STRING" id="1182545.A0A072P1P5"/>
<sequence length="107" mass="12561">MNNETYRPRNTRPRRQSAATTRTTPRSDKHARDLELNRRAATKCRNKQKIFVENLQKRCRTEEERLHEQKTLVHALLNEVIDLKNEVMRHSLCGCQSLRTAILPPTA</sequence>
<feature type="coiled-coil region" evidence="1">
    <location>
        <begin position="52"/>
        <end position="86"/>
    </location>
</feature>